<dbReference type="InterPro" id="IPR029058">
    <property type="entry name" value="AB_hydrolase_fold"/>
</dbReference>
<dbReference type="OrthoDB" id="9808398at2"/>
<gene>
    <name evidence="3" type="ordered locus">cce_0529</name>
</gene>
<dbReference type="ESTHER" id="cyaa5-b1wp98">
    <property type="family name" value="Haloacetate_dehalogenase"/>
</dbReference>
<reference evidence="3 4" key="1">
    <citation type="journal article" date="2008" name="Proc. Natl. Acad. Sci. U.S.A.">
        <title>The genome of Cyanothece 51142, a unicellular diazotrophic cyanobacterium important in the marine nitrogen cycle.</title>
        <authorList>
            <person name="Welsh E.A."/>
            <person name="Liberton M."/>
            <person name="Stoeckel J."/>
            <person name="Loh T."/>
            <person name="Elvitigala T."/>
            <person name="Wang C."/>
            <person name="Wollam A."/>
            <person name="Fulton R.S."/>
            <person name="Clifton S.W."/>
            <person name="Jacobs J.M."/>
            <person name="Aurora R."/>
            <person name="Ghosh B.K."/>
            <person name="Sherman L.A."/>
            <person name="Smith R.D."/>
            <person name="Wilson R.K."/>
            <person name="Pakrasi H.B."/>
        </authorList>
    </citation>
    <scope>NUCLEOTIDE SEQUENCE [LARGE SCALE GENOMIC DNA]</scope>
    <source>
        <strain evidence="4">ATCC 51142 / BH68</strain>
    </source>
</reference>
<dbReference type="Pfam" id="PF00561">
    <property type="entry name" value="Abhydrolase_1"/>
    <property type="match status" value="1"/>
</dbReference>
<dbReference type="InterPro" id="IPR000639">
    <property type="entry name" value="Epox_hydrolase-like"/>
</dbReference>
<dbReference type="KEGG" id="cyt:cce_0529"/>
<evidence type="ECO:0000313" key="4">
    <source>
        <dbReference type="Proteomes" id="UP000001203"/>
    </source>
</evidence>
<proteinExistence type="predicted"/>
<dbReference type="GO" id="GO:0016787">
    <property type="term" value="F:hydrolase activity"/>
    <property type="evidence" value="ECO:0007669"/>
    <property type="project" value="UniProtKB-KW"/>
</dbReference>
<dbReference type="InterPro" id="IPR000073">
    <property type="entry name" value="AB_hydrolase_1"/>
</dbReference>
<dbReference type="HOGENOM" id="CLU_020336_7_1_3"/>
<keyword evidence="4" id="KW-1185">Reference proteome</keyword>
<feature type="domain" description="AB hydrolase-1" evidence="2">
    <location>
        <begin position="26"/>
        <end position="276"/>
    </location>
</feature>
<evidence type="ECO:0000259" key="2">
    <source>
        <dbReference type="Pfam" id="PF00561"/>
    </source>
</evidence>
<evidence type="ECO:0000313" key="3">
    <source>
        <dbReference type="EMBL" id="ACB49880.1"/>
    </source>
</evidence>
<dbReference type="PRINTS" id="PR00412">
    <property type="entry name" value="EPOXHYDRLASE"/>
</dbReference>
<dbReference type="eggNOG" id="COG0596">
    <property type="taxonomic scope" value="Bacteria"/>
</dbReference>
<dbReference type="PRINTS" id="PR00111">
    <property type="entry name" value="ABHYDROLASE"/>
</dbReference>
<evidence type="ECO:0000256" key="1">
    <source>
        <dbReference type="ARBA" id="ARBA00022801"/>
    </source>
</evidence>
<dbReference type="SUPFAM" id="SSF53474">
    <property type="entry name" value="alpha/beta-Hydrolases"/>
    <property type="match status" value="1"/>
</dbReference>
<dbReference type="STRING" id="43989.cce_0529"/>
<organism evidence="3 4">
    <name type="scientific">Crocosphaera subtropica (strain ATCC 51142 / BH68)</name>
    <name type="common">Cyanothece sp. (strain ATCC 51142)</name>
    <dbReference type="NCBI Taxonomy" id="43989"/>
    <lineage>
        <taxon>Bacteria</taxon>
        <taxon>Bacillati</taxon>
        <taxon>Cyanobacteriota</taxon>
        <taxon>Cyanophyceae</taxon>
        <taxon>Oscillatoriophycideae</taxon>
        <taxon>Chroococcales</taxon>
        <taxon>Aphanothecaceae</taxon>
        <taxon>Crocosphaera</taxon>
        <taxon>Crocosphaera subtropica</taxon>
    </lineage>
</organism>
<accession>B1WP98</accession>
<dbReference type="EMBL" id="CP000806">
    <property type="protein sequence ID" value="ACB49880.1"/>
    <property type="molecule type" value="Genomic_DNA"/>
</dbReference>
<dbReference type="PANTHER" id="PTHR43329">
    <property type="entry name" value="EPOXIDE HYDROLASE"/>
    <property type="match status" value="1"/>
</dbReference>
<dbReference type="Proteomes" id="UP000001203">
    <property type="component" value="Chromosome circular"/>
</dbReference>
<dbReference type="RefSeq" id="WP_009546611.1">
    <property type="nucleotide sequence ID" value="NC_010546.1"/>
</dbReference>
<dbReference type="AlphaFoldDB" id="B1WP98"/>
<sequence>MLNNFQKLTITTSEVKINLVKGGKGYPLLLLHGYPQTHVMWHKIAPNLAQEFTVIIPDLRGYGDSDKPIGMTDHYNYSKRVMAQDQIEVMAQLGYDQFYLVGHDRGGRVAHRLTLDYPNKVKKLALLDIAPTYQMYSETDQEFAKVYYHWFFLIQPFPFPETLINQNPDFFLTHCLQSWSKTDRPFSSEAMAEYLRCFRDPNTVHGTCEDYRASATIDLEHDRTDMDKKIECPLLVLWGNKGVIEKTYDVITSWQKRATNVQGKAVNCGHFLPEESPEETYQYLHDFFSISTKR</sequence>
<protein>
    <submittedName>
        <fullName evidence="3">Alpha/beta hydrolase</fullName>
    </submittedName>
</protein>
<keyword evidence="1 3" id="KW-0378">Hydrolase</keyword>
<dbReference type="Gene3D" id="3.40.50.1820">
    <property type="entry name" value="alpha/beta hydrolase"/>
    <property type="match status" value="1"/>
</dbReference>
<name>B1WP98_CROS5</name>